<feature type="region of interest" description="Disordered" evidence="1">
    <location>
        <begin position="177"/>
        <end position="210"/>
    </location>
</feature>
<dbReference type="OMA" id="TAPNGFW"/>
<dbReference type="SUPFAM" id="SSF56784">
    <property type="entry name" value="HAD-like"/>
    <property type="match status" value="1"/>
</dbReference>
<dbReference type="RefSeq" id="XP_016765978.1">
    <property type="nucleotide sequence ID" value="XM_016907520.1"/>
</dbReference>
<dbReference type="PANTHER" id="PTHR47829:SF1">
    <property type="entry name" value="HAD FAMILY PHOSPHATASE"/>
    <property type="match status" value="1"/>
</dbReference>
<gene>
    <name evidence="2" type="ORF">SEPMUDRAFT_153698</name>
</gene>
<organism evidence="2 3">
    <name type="scientific">Sphaerulina musiva (strain SO2202)</name>
    <name type="common">Poplar stem canker fungus</name>
    <name type="synonym">Septoria musiva</name>
    <dbReference type="NCBI Taxonomy" id="692275"/>
    <lineage>
        <taxon>Eukaryota</taxon>
        <taxon>Fungi</taxon>
        <taxon>Dikarya</taxon>
        <taxon>Ascomycota</taxon>
        <taxon>Pezizomycotina</taxon>
        <taxon>Dothideomycetes</taxon>
        <taxon>Dothideomycetidae</taxon>
        <taxon>Mycosphaerellales</taxon>
        <taxon>Mycosphaerellaceae</taxon>
        <taxon>Sphaerulina</taxon>
    </lineage>
</organism>
<dbReference type="OrthoDB" id="1694274at2759"/>
<keyword evidence="3" id="KW-1185">Reference proteome</keyword>
<dbReference type="STRING" id="692275.N1QN30"/>
<dbReference type="EMBL" id="KB456260">
    <property type="protein sequence ID" value="EMF17857.1"/>
    <property type="molecule type" value="Genomic_DNA"/>
</dbReference>
<dbReference type="InterPro" id="IPR023214">
    <property type="entry name" value="HAD_sf"/>
</dbReference>
<evidence type="ECO:0000256" key="1">
    <source>
        <dbReference type="SAM" id="MobiDB-lite"/>
    </source>
</evidence>
<dbReference type="Gene3D" id="1.10.150.240">
    <property type="entry name" value="Putative phosphatase, domain 2"/>
    <property type="match status" value="1"/>
</dbReference>
<evidence type="ECO:0000313" key="3">
    <source>
        <dbReference type="Proteomes" id="UP000016931"/>
    </source>
</evidence>
<reference evidence="2 3" key="1">
    <citation type="journal article" date="2012" name="PLoS Pathog.">
        <title>Diverse lifestyles and strategies of plant pathogenesis encoded in the genomes of eighteen Dothideomycetes fungi.</title>
        <authorList>
            <person name="Ohm R.A."/>
            <person name="Feau N."/>
            <person name="Henrissat B."/>
            <person name="Schoch C.L."/>
            <person name="Horwitz B.A."/>
            <person name="Barry K.W."/>
            <person name="Condon B.J."/>
            <person name="Copeland A.C."/>
            <person name="Dhillon B."/>
            <person name="Glaser F."/>
            <person name="Hesse C.N."/>
            <person name="Kosti I."/>
            <person name="LaButti K."/>
            <person name="Lindquist E.A."/>
            <person name="Lucas S."/>
            <person name="Salamov A.A."/>
            <person name="Bradshaw R.E."/>
            <person name="Ciuffetti L."/>
            <person name="Hamelin R.C."/>
            <person name="Kema G.H.J."/>
            <person name="Lawrence C."/>
            <person name="Scott J.A."/>
            <person name="Spatafora J.W."/>
            <person name="Turgeon B.G."/>
            <person name="de Wit P.J.G.M."/>
            <person name="Zhong S."/>
            <person name="Goodwin S.B."/>
            <person name="Grigoriev I.V."/>
        </authorList>
    </citation>
    <scope>NUCLEOTIDE SEQUENCE [LARGE SCALE GENOMIC DNA]</scope>
    <source>
        <strain evidence="2 3">SO2202</strain>
    </source>
</reference>
<dbReference type="eggNOG" id="KOG3085">
    <property type="taxonomic scope" value="Eukaryota"/>
</dbReference>
<dbReference type="HOGENOM" id="CLU_045011_1_1_1"/>
<feature type="compositionally biased region" description="Acidic residues" evidence="1">
    <location>
        <begin position="182"/>
        <end position="192"/>
    </location>
</feature>
<feature type="region of interest" description="Disordered" evidence="1">
    <location>
        <begin position="100"/>
        <end position="122"/>
    </location>
</feature>
<dbReference type="InterPro" id="IPR023198">
    <property type="entry name" value="PGP-like_dom2"/>
</dbReference>
<name>N1QN30_SPHMS</name>
<evidence type="ECO:0000313" key="2">
    <source>
        <dbReference type="EMBL" id="EMF17857.1"/>
    </source>
</evidence>
<dbReference type="Proteomes" id="UP000016931">
    <property type="component" value="Unassembled WGS sequence"/>
</dbReference>
<dbReference type="AlphaFoldDB" id="N1QN30"/>
<proteinExistence type="predicted"/>
<dbReference type="Gene3D" id="3.40.50.1000">
    <property type="entry name" value="HAD superfamily/HAD-like"/>
    <property type="match status" value="1"/>
</dbReference>
<dbReference type="PANTHER" id="PTHR47829">
    <property type="entry name" value="HYDROLASE, PUTATIVE (AFU_ORTHOLOGUE AFUA_1G12880)-RELATED"/>
    <property type="match status" value="1"/>
</dbReference>
<dbReference type="InterPro" id="IPR036412">
    <property type="entry name" value="HAD-like_sf"/>
</dbReference>
<sequence>MATTTTTAAAAGGYPRVLLFDIGGVCVISPFQAILDYEKSHNIPLGYINHAISASGPTGAWAQIETGAIPLDEEFFRLFKADLEHEARWKAYYLKSTTTATSTTTTPGGRVDQNAEVSPPPPVPNIDAKWLFGEMMRIARTPDPHMWPALQKLRKAADASNGELVLAALSNTVIFPRGHEFNDDDEEEEEEHPDQQKDQKKKKKSSDSKTNEIRTLKTQIFDLFLSSAHIGLRKPDERIYQYAATRLQEYIRLQGKKGVRMQDVTFLDDIGTNLRTARKLGMNTIKVTLGRADLAVRELEILTGLELGGKGEEGRGKARL</sequence>
<dbReference type="GeneID" id="27904657"/>
<protein>
    <submittedName>
        <fullName evidence="2">HAD-like protein</fullName>
    </submittedName>
</protein>
<dbReference type="InterPro" id="IPR052898">
    <property type="entry name" value="ACAD10-like"/>
</dbReference>
<accession>N1QN30</accession>